<dbReference type="InterPro" id="IPR005824">
    <property type="entry name" value="KOW"/>
</dbReference>
<gene>
    <name evidence="6" type="ORF">MBAV_005507</name>
</gene>
<dbReference type="PANTHER" id="PTHR30265">
    <property type="entry name" value="RHO-INTERACTING TRANSCRIPTION TERMINATION FACTOR NUSG"/>
    <property type="match status" value="1"/>
</dbReference>
<keyword evidence="7" id="KW-1185">Reference proteome</keyword>
<dbReference type="InterPro" id="IPR008991">
    <property type="entry name" value="Translation_prot_SH3-like_sf"/>
</dbReference>
<dbReference type="GO" id="GO:0031564">
    <property type="term" value="P:transcription antitermination"/>
    <property type="evidence" value="ECO:0007669"/>
    <property type="project" value="UniProtKB-KW"/>
</dbReference>
<protein>
    <submittedName>
        <fullName evidence="6">Transcription antitermination protein NusG</fullName>
    </submittedName>
</protein>
<keyword evidence="3" id="KW-0804">Transcription</keyword>
<evidence type="ECO:0000256" key="2">
    <source>
        <dbReference type="ARBA" id="ARBA00023015"/>
    </source>
</evidence>
<reference evidence="6 7" key="1">
    <citation type="submission" date="2015-02" db="EMBL/GenBank/DDBJ databases">
        <title>Single-cell genomics of uncultivated deep-branching MTB reveals a conserved set of magnetosome genes.</title>
        <authorList>
            <person name="Kolinko S."/>
            <person name="Richter M."/>
            <person name="Glockner F.O."/>
            <person name="Brachmann A."/>
            <person name="Schuler D."/>
        </authorList>
    </citation>
    <scope>NUCLEOTIDE SEQUENCE [LARGE SCALE GENOMIC DNA]</scope>
    <source>
        <strain evidence="6">TM-1</strain>
    </source>
</reference>
<evidence type="ECO:0000313" key="7">
    <source>
        <dbReference type="Proteomes" id="UP000033423"/>
    </source>
</evidence>
<dbReference type="AlphaFoldDB" id="A0A0F3GK54"/>
<dbReference type="SUPFAM" id="SSF82679">
    <property type="entry name" value="N-utilization substance G protein NusG, N-terminal domain"/>
    <property type="match status" value="1"/>
</dbReference>
<dbReference type="SMART" id="SM00738">
    <property type="entry name" value="NGN"/>
    <property type="match status" value="1"/>
</dbReference>
<dbReference type="InterPro" id="IPR043425">
    <property type="entry name" value="NusG-like"/>
</dbReference>
<dbReference type="EMBL" id="LACI01002373">
    <property type="protein sequence ID" value="KJU82290.1"/>
    <property type="molecule type" value="Genomic_DNA"/>
</dbReference>
<dbReference type="PANTHER" id="PTHR30265:SF4">
    <property type="entry name" value="KOW MOTIF FAMILY PROTEIN, EXPRESSED"/>
    <property type="match status" value="1"/>
</dbReference>
<evidence type="ECO:0000313" key="6">
    <source>
        <dbReference type="EMBL" id="KJU82290.1"/>
    </source>
</evidence>
<evidence type="ECO:0000259" key="5">
    <source>
        <dbReference type="SMART" id="SM00739"/>
    </source>
</evidence>
<dbReference type="NCBIfam" id="NF033644">
    <property type="entry name" value="antiterm_UpxY"/>
    <property type="match status" value="1"/>
</dbReference>
<dbReference type="InterPro" id="IPR006645">
    <property type="entry name" value="NGN-like_dom"/>
</dbReference>
<dbReference type="InterPro" id="IPR036735">
    <property type="entry name" value="NGN_dom_sf"/>
</dbReference>
<keyword evidence="1" id="KW-0889">Transcription antitermination</keyword>
<keyword evidence="2" id="KW-0805">Transcription regulation</keyword>
<accession>A0A0F3GK54</accession>
<feature type="domain" description="NusG-like N-terminal" evidence="4">
    <location>
        <begin position="10"/>
        <end position="110"/>
    </location>
</feature>
<sequence>MSQIVTVVQDVHWYAVYVKSKHEFKVLEHLEKVGVEVFLATVERLRRWKDRKKIMLFPLFPSYLFVHISNINKELITVLKIPGVVRFLCVIPGEPEPVPDDQINSLKKLITSKESIDPYPYLKEGQRVRVIRGPLAGVEGILIGRYDRHFVVLSIDMLRQGVAVKIDSSDVESI</sequence>
<evidence type="ECO:0000256" key="1">
    <source>
        <dbReference type="ARBA" id="ARBA00022814"/>
    </source>
</evidence>
<organism evidence="6 7">
    <name type="scientific">Candidatus Magnetobacterium bavaricum</name>
    <dbReference type="NCBI Taxonomy" id="29290"/>
    <lineage>
        <taxon>Bacteria</taxon>
        <taxon>Pseudomonadati</taxon>
        <taxon>Nitrospirota</taxon>
        <taxon>Thermodesulfovibrionia</taxon>
        <taxon>Thermodesulfovibrionales</taxon>
        <taxon>Candidatus Magnetobacteriaceae</taxon>
        <taxon>Candidatus Magnetobacterium</taxon>
    </lineage>
</organism>
<feature type="domain" description="KOW" evidence="5">
    <location>
        <begin position="121"/>
        <end position="148"/>
    </location>
</feature>
<dbReference type="Proteomes" id="UP000033423">
    <property type="component" value="Unassembled WGS sequence"/>
</dbReference>
<dbReference type="GO" id="GO:0006354">
    <property type="term" value="P:DNA-templated transcription elongation"/>
    <property type="evidence" value="ECO:0007669"/>
    <property type="project" value="InterPro"/>
</dbReference>
<evidence type="ECO:0000256" key="3">
    <source>
        <dbReference type="ARBA" id="ARBA00023163"/>
    </source>
</evidence>
<dbReference type="Pfam" id="PF02357">
    <property type="entry name" value="NusG"/>
    <property type="match status" value="1"/>
</dbReference>
<dbReference type="SMART" id="SM00739">
    <property type="entry name" value="KOW"/>
    <property type="match status" value="1"/>
</dbReference>
<evidence type="ECO:0000259" key="4">
    <source>
        <dbReference type="SMART" id="SM00738"/>
    </source>
</evidence>
<proteinExistence type="predicted"/>
<name>A0A0F3GK54_9BACT</name>
<dbReference type="SUPFAM" id="SSF50104">
    <property type="entry name" value="Translation proteins SH3-like domain"/>
    <property type="match status" value="1"/>
</dbReference>
<comment type="caution">
    <text evidence="6">The sequence shown here is derived from an EMBL/GenBank/DDBJ whole genome shotgun (WGS) entry which is preliminary data.</text>
</comment>
<dbReference type="Gene3D" id="3.30.70.940">
    <property type="entry name" value="NusG, N-terminal domain"/>
    <property type="match status" value="1"/>
</dbReference>